<organism evidence="6 7">
    <name type="scientific">Ktedonospora formicarum</name>
    <dbReference type="NCBI Taxonomy" id="2778364"/>
    <lineage>
        <taxon>Bacteria</taxon>
        <taxon>Bacillati</taxon>
        <taxon>Chloroflexota</taxon>
        <taxon>Ktedonobacteria</taxon>
        <taxon>Ktedonobacterales</taxon>
        <taxon>Ktedonobacteraceae</taxon>
        <taxon>Ktedonospora</taxon>
    </lineage>
</organism>
<sequence length="240" mass="26714">MESSETGKLTQKALLTRQRILETAFHLFATKGYEQTTMRDIATAAKCSLGLAYRYFASKEDLALELYHWLAAQLEELVSLLPASSIADRFHYLMRELLEVMAPHRLALVALSGAALNPHSRAGVFGAEGAEIRRRAQTSYRILVSGAKDAPRTSQVGDLATMLYGLQLALVLIWLQDLTPETHQTRELLQFIHELLGRLRPLLRLPWVAQLMARFVQIVGPLLGQGAQPASTRGRGVIQE</sequence>
<dbReference type="InterPro" id="IPR001647">
    <property type="entry name" value="HTH_TetR"/>
</dbReference>
<keyword evidence="2 4" id="KW-0238">DNA-binding</keyword>
<dbReference type="PANTHER" id="PTHR30055:SF234">
    <property type="entry name" value="HTH-TYPE TRANSCRIPTIONAL REGULATOR BETI"/>
    <property type="match status" value="1"/>
</dbReference>
<evidence type="ECO:0000259" key="5">
    <source>
        <dbReference type="PROSITE" id="PS50977"/>
    </source>
</evidence>
<feature type="domain" description="HTH tetR-type" evidence="5">
    <location>
        <begin position="14"/>
        <end position="74"/>
    </location>
</feature>
<name>A0A8J3HS02_9CHLR</name>
<evidence type="ECO:0000313" key="7">
    <source>
        <dbReference type="Proteomes" id="UP000612362"/>
    </source>
</evidence>
<dbReference type="Proteomes" id="UP000612362">
    <property type="component" value="Unassembled WGS sequence"/>
</dbReference>
<dbReference type="SUPFAM" id="SSF46689">
    <property type="entry name" value="Homeodomain-like"/>
    <property type="match status" value="1"/>
</dbReference>
<dbReference type="Gene3D" id="1.10.357.10">
    <property type="entry name" value="Tetracycline Repressor, domain 2"/>
    <property type="match status" value="1"/>
</dbReference>
<keyword evidence="1" id="KW-0805">Transcription regulation</keyword>
<keyword evidence="3" id="KW-0804">Transcription</keyword>
<accession>A0A8J3HS02</accession>
<dbReference type="GO" id="GO:0000976">
    <property type="term" value="F:transcription cis-regulatory region binding"/>
    <property type="evidence" value="ECO:0007669"/>
    <property type="project" value="TreeGrafter"/>
</dbReference>
<dbReference type="Pfam" id="PF00440">
    <property type="entry name" value="TetR_N"/>
    <property type="match status" value="1"/>
</dbReference>
<dbReference type="RefSeq" id="WP_220192356.1">
    <property type="nucleotide sequence ID" value="NZ_BNJF01000001.1"/>
</dbReference>
<dbReference type="InterPro" id="IPR009057">
    <property type="entry name" value="Homeodomain-like_sf"/>
</dbReference>
<evidence type="ECO:0000256" key="1">
    <source>
        <dbReference type="ARBA" id="ARBA00023015"/>
    </source>
</evidence>
<dbReference type="SUPFAM" id="SSF48498">
    <property type="entry name" value="Tetracyclin repressor-like, C-terminal domain"/>
    <property type="match status" value="1"/>
</dbReference>
<protein>
    <recommendedName>
        <fullName evidence="5">HTH tetR-type domain-containing protein</fullName>
    </recommendedName>
</protein>
<evidence type="ECO:0000256" key="3">
    <source>
        <dbReference type="ARBA" id="ARBA00023163"/>
    </source>
</evidence>
<dbReference type="PROSITE" id="PS50977">
    <property type="entry name" value="HTH_TETR_2"/>
    <property type="match status" value="1"/>
</dbReference>
<dbReference type="AlphaFoldDB" id="A0A8J3HS02"/>
<evidence type="ECO:0000256" key="4">
    <source>
        <dbReference type="PROSITE-ProRule" id="PRU00335"/>
    </source>
</evidence>
<dbReference type="GO" id="GO:0003700">
    <property type="term" value="F:DNA-binding transcription factor activity"/>
    <property type="evidence" value="ECO:0007669"/>
    <property type="project" value="TreeGrafter"/>
</dbReference>
<dbReference type="PRINTS" id="PR00455">
    <property type="entry name" value="HTHTETR"/>
</dbReference>
<dbReference type="InterPro" id="IPR050109">
    <property type="entry name" value="HTH-type_TetR-like_transc_reg"/>
</dbReference>
<gene>
    <name evidence="6" type="ORF">KSX_10200</name>
</gene>
<dbReference type="PANTHER" id="PTHR30055">
    <property type="entry name" value="HTH-TYPE TRANSCRIPTIONAL REGULATOR RUTR"/>
    <property type="match status" value="1"/>
</dbReference>
<proteinExistence type="predicted"/>
<dbReference type="EMBL" id="BNJF01000001">
    <property type="protein sequence ID" value="GHO42857.1"/>
    <property type="molecule type" value="Genomic_DNA"/>
</dbReference>
<comment type="caution">
    <text evidence="6">The sequence shown here is derived from an EMBL/GenBank/DDBJ whole genome shotgun (WGS) entry which is preliminary data.</text>
</comment>
<keyword evidence="7" id="KW-1185">Reference proteome</keyword>
<evidence type="ECO:0000256" key="2">
    <source>
        <dbReference type="ARBA" id="ARBA00023125"/>
    </source>
</evidence>
<reference evidence="6" key="1">
    <citation type="submission" date="2020-10" db="EMBL/GenBank/DDBJ databases">
        <title>Taxonomic study of unclassified bacteria belonging to the class Ktedonobacteria.</title>
        <authorList>
            <person name="Yabe S."/>
            <person name="Wang C.M."/>
            <person name="Zheng Y."/>
            <person name="Sakai Y."/>
            <person name="Cavaletti L."/>
            <person name="Monciardini P."/>
            <person name="Donadio S."/>
        </authorList>
    </citation>
    <scope>NUCLEOTIDE SEQUENCE</scope>
    <source>
        <strain evidence="6">SOSP1-1</strain>
    </source>
</reference>
<evidence type="ECO:0000313" key="6">
    <source>
        <dbReference type="EMBL" id="GHO42857.1"/>
    </source>
</evidence>
<feature type="DNA-binding region" description="H-T-H motif" evidence="4">
    <location>
        <begin position="37"/>
        <end position="56"/>
    </location>
</feature>
<dbReference type="InterPro" id="IPR036271">
    <property type="entry name" value="Tet_transcr_reg_TetR-rel_C_sf"/>
</dbReference>